<evidence type="ECO:0000313" key="4">
    <source>
        <dbReference type="EMBL" id="OIR05236.1"/>
    </source>
</evidence>
<comment type="caution">
    <text evidence="4">The sequence shown here is derived from an EMBL/GenBank/DDBJ whole genome shotgun (WGS) entry which is preliminary data.</text>
</comment>
<keyword evidence="4" id="KW-0813">Transport</keyword>
<evidence type="ECO:0000259" key="3">
    <source>
        <dbReference type="PROSITE" id="PS51201"/>
    </source>
</evidence>
<reference evidence="4" key="1">
    <citation type="submission" date="2016-10" db="EMBL/GenBank/DDBJ databases">
        <title>Sequence of Gallionella enrichment culture.</title>
        <authorList>
            <person name="Poehlein A."/>
            <person name="Muehling M."/>
            <person name="Daniel R."/>
        </authorList>
    </citation>
    <scope>NUCLEOTIDE SEQUENCE</scope>
</reference>
<dbReference type="EMBL" id="MLJW01000051">
    <property type="protein sequence ID" value="OIR05236.1"/>
    <property type="molecule type" value="Genomic_DNA"/>
</dbReference>
<dbReference type="Gene3D" id="1.10.287.70">
    <property type="match status" value="1"/>
</dbReference>
<dbReference type="GO" id="GO:0006813">
    <property type="term" value="P:potassium ion transport"/>
    <property type="evidence" value="ECO:0007669"/>
    <property type="project" value="InterPro"/>
</dbReference>
<evidence type="ECO:0000256" key="2">
    <source>
        <dbReference type="SAM" id="Phobius"/>
    </source>
</evidence>
<feature type="domain" description="RCK N-terminal" evidence="3">
    <location>
        <begin position="244"/>
        <end position="358"/>
    </location>
</feature>
<accession>A0A1J5SUE6</accession>
<proteinExistence type="predicted"/>
<dbReference type="GO" id="GO:0005886">
    <property type="term" value="C:plasma membrane"/>
    <property type="evidence" value="ECO:0007669"/>
    <property type="project" value="UniProtKB-SubCell"/>
</dbReference>
<organism evidence="4">
    <name type="scientific">mine drainage metagenome</name>
    <dbReference type="NCBI Taxonomy" id="410659"/>
    <lineage>
        <taxon>unclassified sequences</taxon>
        <taxon>metagenomes</taxon>
        <taxon>ecological metagenomes</taxon>
    </lineage>
</organism>
<feature type="transmembrane region" description="Helical" evidence="2">
    <location>
        <begin position="110"/>
        <end position="128"/>
    </location>
</feature>
<dbReference type="PANTHER" id="PTHR43833:SF11">
    <property type="entry name" value="VOLTAGE-GATED POTASSIUM CHANNEL KCH"/>
    <property type="match status" value="1"/>
</dbReference>
<dbReference type="InterPro" id="IPR003148">
    <property type="entry name" value="RCK_N"/>
</dbReference>
<dbReference type="InterPro" id="IPR013099">
    <property type="entry name" value="K_chnl_dom"/>
</dbReference>
<dbReference type="PROSITE" id="PS51201">
    <property type="entry name" value="RCK_N"/>
    <property type="match status" value="1"/>
</dbReference>
<comment type="subcellular location">
    <subcellularLocation>
        <location evidence="1">Cell membrane</location>
        <topology evidence="1">Multi-pass membrane protein</topology>
    </subcellularLocation>
</comment>
<dbReference type="InterPro" id="IPR036291">
    <property type="entry name" value="NAD(P)-bd_dom_sf"/>
</dbReference>
<dbReference type="Gene3D" id="3.40.50.720">
    <property type="entry name" value="NAD(P)-binding Rossmann-like Domain"/>
    <property type="match status" value="1"/>
</dbReference>
<feature type="transmembrane region" description="Helical" evidence="2">
    <location>
        <begin position="201"/>
        <end position="222"/>
    </location>
</feature>
<evidence type="ECO:0000256" key="1">
    <source>
        <dbReference type="ARBA" id="ARBA00004651"/>
    </source>
</evidence>
<dbReference type="InterPro" id="IPR050721">
    <property type="entry name" value="Trk_Ktr_HKT_K-transport"/>
</dbReference>
<protein>
    <submittedName>
        <fullName evidence="4">Voltage-gated potassium channel Kch</fullName>
    </submittedName>
</protein>
<feature type="transmembrane region" description="Helical" evidence="2">
    <location>
        <begin position="84"/>
        <end position="104"/>
    </location>
</feature>
<keyword evidence="4" id="KW-0406">Ion transport</keyword>
<keyword evidence="4" id="KW-0407">Ion channel</keyword>
<dbReference type="GO" id="GO:0034220">
    <property type="term" value="P:monoatomic ion transmembrane transport"/>
    <property type="evidence" value="ECO:0007669"/>
    <property type="project" value="UniProtKB-KW"/>
</dbReference>
<gene>
    <name evidence="4" type="primary">kch_4</name>
    <name evidence="4" type="ORF">GALL_125480</name>
</gene>
<feature type="transmembrane region" description="Helical" evidence="2">
    <location>
        <begin position="58"/>
        <end position="77"/>
    </location>
</feature>
<dbReference type="SUPFAM" id="SSF51735">
    <property type="entry name" value="NAD(P)-binding Rossmann-fold domains"/>
    <property type="match status" value="1"/>
</dbReference>
<dbReference type="PANTHER" id="PTHR43833">
    <property type="entry name" value="POTASSIUM CHANNEL PROTEIN 2-RELATED-RELATED"/>
    <property type="match status" value="1"/>
</dbReference>
<dbReference type="Pfam" id="PF02254">
    <property type="entry name" value="TrkA_N"/>
    <property type="match status" value="1"/>
</dbReference>
<dbReference type="SUPFAM" id="SSF81324">
    <property type="entry name" value="Voltage-gated potassium channels"/>
    <property type="match status" value="1"/>
</dbReference>
<feature type="transmembrane region" description="Helical" evidence="2">
    <location>
        <begin position="20"/>
        <end position="38"/>
    </location>
</feature>
<keyword evidence="2" id="KW-1133">Transmembrane helix</keyword>
<dbReference type="AlphaFoldDB" id="A0A1J5SUE6"/>
<sequence>MKPRLRLRPISLRQRLAALWPHYPLAIVMLGVGGLSVVDGLDLPVRILTKSHTLSAVAQSLSALGGTPQIILGLMMVLAGIGCLWRIVSAWILSVLLLSVAVGVDVARGAWGLSLALEVLLLVSFVVAKPHFRRRTAIANVLYSLSGVLAVLAYGIFGSFLLGGGFSPQIHDYGTATYFTVVTLSTVGYGDIVPKTPEARWFVVSLLVIGLGVFASAIASTLGPKISGELQRLFNPKAKKVEHKDHVILVGEGAIALNTATELKERRVPFVQIVSSRLEGTADETHAVVEGDASDDQVLRKAGIATARMVIAARDDDGENAFISLVAKDLNPEVKTLAVASSAMSIRRLKLARADLVFSPAAVGSRLMADLVEGNQISAAFQDLLEGHPKKS</sequence>
<keyword evidence="2" id="KW-0472">Membrane</keyword>
<keyword evidence="2" id="KW-0812">Transmembrane</keyword>
<dbReference type="Pfam" id="PF07885">
    <property type="entry name" value="Ion_trans_2"/>
    <property type="match status" value="1"/>
</dbReference>
<name>A0A1J5SUE6_9ZZZZ</name>
<feature type="transmembrane region" description="Helical" evidence="2">
    <location>
        <begin position="140"/>
        <end position="162"/>
    </location>
</feature>